<proteinExistence type="predicted"/>
<name>A0A918VGG1_9FLAO</name>
<organism evidence="1 2">
    <name type="scientific">Algibacter mikhailovii</name>
    <dbReference type="NCBI Taxonomy" id="425498"/>
    <lineage>
        <taxon>Bacteria</taxon>
        <taxon>Pseudomonadati</taxon>
        <taxon>Bacteroidota</taxon>
        <taxon>Flavobacteriia</taxon>
        <taxon>Flavobacteriales</taxon>
        <taxon>Flavobacteriaceae</taxon>
        <taxon>Algibacter</taxon>
    </lineage>
</organism>
<protein>
    <submittedName>
        <fullName evidence="1">Uncharacterized protein</fullName>
    </submittedName>
</protein>
<evidence type="ECO:0000313" key="1">
    <source>
        <dbReference type="EMBL" id="GGZ94574.1"/>
    </source>
</evidence>
<reference evidence="1" key="2">
    <citation type="submission" date="2020-09" db="EMBL/GenBank/DDBJ databases">
        <authorList>
            <person name="Sun Q."/>
            <person name="Kim S."/>
        </authorList>
    </citation>
    <scope>NUCLEOTIDE SEQUENCE</scope>
    <source>
        <strain evidence="1">KCTC 12710</strain>
    </source>
</reference>
<dbReference type="EMBL" id="BMWZ01000017">
    <property type="protein sequence ID" value="GGZ94574.1"/>
    <property type="molecule type" value="Genomic_DNA"/>
</dbReference>
<reference evidence="1" key="1">
    <citation type="journal article" date="2014" name="Int. J. Syst. Evol. Microbiol.">
        <title>Complete genome sequence of Corynebacterium casei LMG S-19264T (=DSM 44701T), isolated from a smear-ripened cheese.</title>
        <authorList>
            <consortium name="US DOE Joint Genome Institute (JGI-PGF)"/>
            <person name="Walter F."/>
            <person name="Albersmeier A."/>
            <person name="Kalinowski J."/>
            <person name="Ruckert C."/>
        </authorList>
    </citation>
    <scope>NUCLEOTIDE SEQUENCE</scope>
    <source>
        <strain evidence="1">KCTC 12710</strain>
    </source>
</reference>
<sequence length="147" mass="16993">MLTTLSSCVEICLEKGLGQASISSEKSKEHDLFKFQFGNAQDKLTVEGVGVIEIKEVWVEQAWTRKCIENESVVEKKDFDQIVLQLNIPKEFKDSSEYFLYVSNPQTNGYGLSNPYFKVKYENQDSLFVFIENYYGEKLDSTYILKK</sequence>
<evidence type="ECO:0000313" key="2">
    <source>
        <dbReference type="Proteomes" id="UP000636004"/>
    </source>
</evidence>
<comment type="caution">
    <text evidence="1">The sequence shown here is derived from an EMBL/GenBank/DDBJ whole genome shotgun (WGS) entry which is preliminary data.</text>
</comment>
<dbReference type="Proteomes" id="UP000636004">
    <property type="component" value="Unassembled WGS sequence"/>
</dbReference>
<accession>A0A918VGG1</accession>
<dbReference type="AlphaFoldDB" id="A0A918VGG1"/>
<keyword evidence="2" id="KW-1185">Reference proteome</keyword>
<gene>
    <name evidence="1" type="ORF">GCM10007028_36100</name>
</gene>